<dbReference type="PANTHER" id="PTHR43649">
    <property type="entry name" value="ARABINOSE-BINDING PROTEIN-RELATED"/>
    <property type="match status" value="1"/>
</dbReference>
<keyword evidence="5" id="KW-1185">Reference proteome</keyword>
<protein>
    <submittedName>
        <fullName evidence="4">Sugar ABC transporter substrate-binding protein</fullName>
    </submittedName>
</protein>
<dbReference type="AlphaFoldDB" id="A0A443J577"/>
<dbReference type="InterPro" id="IPR006059">
    <property type="entry name" value="SBP"/>
</dbReference>
<dbReference type="Gene3D" id="3.40.190.10">
    <property type="entry name" value="Periplasmic binding protein-like II"/>
    <property type="match status" value="1"/>
</dbReference>
<keyword evidence="3" id="KW-0732">Signal</keyword>
<dbReference type="PANTHER" id="PTHR43649:SF30">
    <property type="entry name" value="ABC TRANSPORTER SUBSTRATE-BINDING PROTEIN"/>
    <property type="match status" value="1"/>
</dbReference>
<dbReference type="EMBL" id="SAUW01000001">
    <property type="protein sequence ID" value="RWR15495.1"/>
    <property type="molecule type" value="Genomic_DNA"/>
</dbReference>
<dbReference type="RefSeq" id="WP_128268527.1">
    <property type="nucleotide sequence ID" value="NZ_SAUW01000001.1"/>
</dbReference>
<evidence type="ECO:0000313" key="5">
    <source>
        <dbReference type="Proteomes" id="UP000285710"/>
    </source>
</evidence>
<dbReference type="CDD" id="cd13585">
    <property type="entry name" value="PBP2_TMBP_like"/>
    <property type="match status" value="1"/>
</dbReference>
<dbReference type="GO" id="GO:0042597">
    <property type="term" value="C:periplasmic space"/>
    <property type="evidence" value="ECO:0007669"/>
    <property type="project" value="UniProtKB-SubCell"/>
</dbReference>
<evidence type="ECO:0000256" key="1">
    <source>
        <dbReference type="ARBA" id="ARBA00004418"/>
    </source>
</evidence>
<evidence type="ECO:0000256" key="3">
    <source>
        <dbReference type="SAM" id="SignalP"/>
    </source>
</evidence>
<gene>
    <name evidence="4" type="ORF">D2T33_01070</name>
</gene>
<name>A0A443J577_9RHOB</name>
<sequence length="430" mass="46267">MNTNTTLRGLMAAVALCALTPLALHAQQTTIRMWTFLNPEGSTVREKVLGKVIADFEASHPGIRVRTEQQVWDQMTQKFMAASGAGNAPDVIWVNSDLLGTVMQTGALADISAAFTPEDLADLDNPLVQAATEGGKVYGVGQSYMIFGLIARKRFLDEAGVDPATIRTWDDLDAAAQKLTKGSGAAVERWGLCQDLGMTKIDPGILLAHLLTGDEGDPAFGETGRANWANERGVAGIRRVAALIQSGASPREGLNWTNDEMYDQFSAGRCAIITGASVRIGSLQQSTGDDDIAFIPYPSDDPEGPSRQAISNWTTSVWTGSKNPEAAAQLVAFMTRPEADEIWVTEGGTLPARASTAEKLADFLNQPSNRHMLSAANYIRSSGWVPPFGADISGYRDDMDRAIQQVVMNGADPMQALKEAEQAYNTRHGY</sequence>
<evidence type="ECO:0000256" key="2">
    <source>
        <dbReference type="ARBA" id="ARBA00008520"/>
    </source>
</evidence>
<feature type="chain" id="PRO_5019064987" evidence="3">
    <location>
        <begin position="27"/>
        <end position="430"/>
    </location>
</feature>
<reference evidence="4 5" key="1">
    <citation type="submission" date="2019-01" db="EMBL/GenBank/DDBJ databases">
        <title>Sinorhodobacter populi sp. nov. isolated from the symptomatic bark tissue of Populus euramericana canker.</title>
        <authorList>
            <person name="Xu G."/>
        </authorList>
    </citation>
    <scope>NUCLEOTIDE SEQUENCE [LARGE SCALE GENOMIC DNA]</scope>
    <source>
        <strain evidence="4 5">2D-5</strain>
    </source>
</reference>
<comment type="similarity">
    <text evidence="2">Belongs to the bacterial solute-binding protein 1 family.</text>
</comment>
<proteinExistence type="inferred from homology"/>
<reference evidence="4 5" key="2">
    <citation type="submission" date="2019-01" db="EMBL/GenBank/DDBJ databases">
        <authorList>
            <person name="Li Y."/>
        </authorList>
    </citation>
    <scope>NUCLEOTIDE SEQUENCE [LARGE SCALE GENOMIC DNA]</scope>
    <source>
        <strain evidence="4 5">2D-5</strain>
    </source>
</reference>
<dbReference type="InterPro" id="IPR050490">
    <property type="entry name" value="Bact_solute-bd_prot1"/>
</dbReference>
<dbReference type="Proteomes" id="UP000285710">
    <property type="component" value="Unassembled WGS sequence"/>
</dbReference>
<comment type="caution">
    <text evidence="4">The sequence shown here is derived from an EMBL/GenBank/DDBJ whole genome shotgun (WGS) entry which is preliminary data.</text>
</comment>
<evidence type="ECO:0000313" key="4">
    <source>
        <dbReference type="EMBL" id="RWR15495.1"/>
    </source>
</evidence>
<feature type="signal peptide" evidence="3">
    <location>
        <begin position="1"/>
        <end position="26"/>
    </location>
</feature>
<dbReference type="SUPFAM" id="SSF53850">
    <property type="entry name" value="Periplasmic binding protein-like II"/>
    <property type="match status" value="1"/>
</dbReference>
<organism evidence="4 5">
    <name type="scientific">Paenirhodobacter populi</name>
    <dbReference type="NCBI Taxonomy" id="2306993"/>
    <lineage>
        <taxon>Bacteria</taxon>
        <taxon>Pseudomonadati</taxon>
        <taxon>Pseudomonadota</taxon>
        <taxon>Alphaproteobacteria</taxon>
        <taxon>Rhodobacterales</taxon>
        <taxon>Rhodobacter group</taxon>
        <taxon>Paenirhodobacter</taxon>
    </lineage>
</organism>
<dbReference type="Pfam" id="PF01547">
    <property type="entry name" value="SBP_bac_1"/>
    <property type="match status" value="1"/>
</dbReference>
<comment type="subcellular location">
    <subcellularLocation>
        <location evidence="1">Periplasm</location>
    </subcellularLocation>
</comment>
<accession>A0A443J577</accession>